<name>A0ACC2RNA4_9FUNG</name>
<dbReference type="Proteomes" id="UP001165960">
    <property type="component" value="Unassembled WGS sequence"/>
</dbReference>
<gene>
    <name evidence="1" type="ORF">DSO57_1003501</name>
</gene>
<organism evidence="1 2">
    <name type="scientific">Entomophthora muscae</name>
    <dbReference type="NCBI Taxonomy" id="34485"/>
    <lineage>
        <taxon>Eukaryota</taxon>
        <taxon>Fungi</taxon>
        <taxon>Fungi incertae sedis</taxon>
        <taxon>Zoopagomycota</taxon>
        <taxon>Entomophthoromycotina</taxon>
        <taxon>Entomophthoromycetes</taxon>
        <taxon>Entomophthorales</taxon>
        <taxon>Entomophthoraceae</taxon>
        <taxon>Entomophthora</taxon>
    </lineage>
</organism>
<evidence type="ECO:0000313" key="1">
    <source>
        <dbReference type="EMBL" id="KAJ9051562.1"/>
    </source>
</evidence>
<proteinExistence type="predicted"/>
<dbReference type="EMBL" id="QTSX02007108">
    <property type="protein sequence ID" value="KAJ9051562.1"/>
    <property type="molecule type" value="Genomic_DNA"/>
</dbReference>
<sequence>MSSHYQHDLLGYIASTEDESTSTADNYTLEAYKHNFGNADPASYLTPENRFAGTRDGFPYIPLLSQHDPN</sequence>
<comment type="caution">
    <text evidence="1">The sequence shown here is derived from an EMBL/GenBank/DDBJ whole genome shotgun (WGS) entry which is preliminary data.</text>
</comment>
<evidence type="ECO:0000313" key="2">
    <source>
        <dbReference type="Proteomes" id="UP001165960"/>
    </source>
</evidence>
<reference evidence="1" key="1">
    <citation type="submission" date="2022-04" db="EMBL/GenBank/DDBJ databases">
        <title>Genome of the entomopathogenic fungus Entomophthora muscae.</title>
        <authorList>
            <person name="Elya C."/>
            <person name="Lovett B.R."/>
            <person name="Lee E."/>
            <person name="Macias A.M."/>
            <person name="Hajek A.E."/>
            <person name="De Bivort B.L."/>
            <person name="Kasson M.T."/>
            <person name="De Fine Licht H.H."/>
            <person name="Stajich J.E."/>
        </authorList>
    </citation>
    <scope>NUCLEOTIDE SEQUENCE</scope>
    <source>
        <strain evidence="1">Berkeley</strain>
    </source>
</reference>
<keyword evidence="2" id="KW-1185">Reference proteome</keyword>
<accession>A0ACC2RNA4</accession>
<protein>
    <submittedName>
        <fullName evidence="1">Uncharacterized protein</fullName>
    </submittedName>
</protein>